<reference evidence="2 3" key="1">
    <citation type="submission" date="2021-06" db="EMBL/GenBank/DDBJ databases">
        <title>Caerostris extrusa draft genome.</title>
        <authorList>
            <person name="Kono N."/>
            <person name="Arakawa K."/>
        </authorList>
    </citation>
    <scope>NUCLEOTIDE SEQUENCE [LARGE SCALE GENOMIC DNA]</scope>
</reference>
<proteinExistence type="predicted"/>
<comment type="caution">
    <text evidence="2">The sequence shown here is derived from an EMBL/GenBank/DDBJ whole genome shotgun (WGS) entry which is preliminary data.</text>
</comment>
<dbReference type="EMBL" id="BPLR01014810">
    <property type="protein sequence ID" value="GIY71453.1"/>
    <property type="molecule type" value="Genomic_DNA"/>
</dbReference>
<keyword evidence="3" id="KW-1185">Reference proteome</keyword>
<evidence type="ECO:0000313" key="2">
    <source>
        <dbReference type="EMBL" id="GIY71453.1"/>
    </source>
</evidence>
<protein>
    <submittedName>
        <fullName evidence="2">Uncharacterized protein</fullName>
    </submittedName>
</protein>
<evidence type="ECO:0000256" key="1">
    <source>
        <dbReference type="SAM" id="MobiDB-lite"/>
    </source>
</evidence>
<evidence type="ECO:0000313" key="3">
    <source>
        <dbReference type="Proteomes" id="UP001054945"/>
    </source>
</evidence>
<sequence>MNADLVGHSSGAASQFAPMSAGAIGHRNMEGRTANTITRNPIGLVCIIGECMPTMNNPESSFCDKMNDRRSRAGSSAAMAAAIVRQKWIVREPEHSKHANVKGGTVSKREGPASGGGSMSLLGDTGHGWWDPAVAGDALAQGLLTGKLAVREQPPGPKRKTQSCST</sequence>
<dbReference type="Proteomes" id="UP001054945">
    <property type="component" value="Unassembled WGS sequence"/>
</dbReference>
<feature type="region of interest" description="Disordered" evidence="1">
    <location>
        <begin position="96"/>
        <end position="119"/>
    </location>
</feature>
<dbReference type="AlphaFoldDB" id="A0AAV4VMU5"/>
<accession>A0AAV4VMU5</accession>
<gene>
    <name evidence="2" type="ORF">CEXT_671351</name>
</gene>
<organism evidence="2 3">
    <name type="scientific">Caerostris extrusa</name>
    <name type="common">Bark spider</name>
    <name type="synonym">Caerostris bankana</name>
    <dbReference type="NCBI Taxonomy" id="172846"/>
    <lineage>
        <taxon>Eukaryota</taxon>
        <taxon>Metazoa</taxon>
        <taxon>Ecdysozoa</taxon>
        <taxon>Arthropoda</taxon>
        <taxon>Chelicerata</taxon>
        <taxon>Arachnida</taxon>
        <taxon>Araneae</taxon>
        <taxon>Araneomorphae</taxon>
        <taxon>Entelegynae</taxon>
        <taxon>Araneoidea</taxon>
        <taxon>Araneidae</taxon>
        <taxon>Caerostris</taxon>
    </lineage>
</organism>
<name>A0AAV4VMU5_CAEEX</name>